<comment type="caution">
    <text evidence="1">The sequence shown here is derived from an EMBL/GenBank/DDBJ whole genome shotgun (WGS) entry which is preliminary data.</text>
</comment>
<name>A0A6M1LWD1_9PROT</name>
<keyword evidence="2" id="KW-1185">Reference proteome</keyword>
<reference evidence="1 2" key="2">
    <citation type="submission" date="2020-03" db="EMBL/GenBank/DDBJ databases">
        <title>Roseomonas stagni sp. nov., isolated from pond water in Japan.</title>
        <authorList>
            <person name="Furuhata K."/>
            <person name="Miyamoto H."/>
            <person name="Goto K."/>
        </authorList>
    </citation>
    <scope>NUCLEOTIDE SEQUENCE [LARGE SCALE GENOMIC DNA]</scope>
    <source>
        <strain evidence="1 2">PeD5</strain>
    </source>
</reference>
<dbReference type="RefSeq" id="WP_164698239.1">
    <property type="nucleotide sequence ID" value="NZ_JAAIKB010000032.1"/>
</dbReference>
<evidence type="ECO:0000313" key="1">
    <source>
        <dbReference type="EMBL" id="NGM24329.1"/>
    </source>
</evidence>
<gene>
    <name evidence="1" type="ORF">G3576_30355</name>
</gene>
<reference evidence="1 2" key="1">
    <citation type="submission" date="2020-02" db="EMBL/GenBank/DDBJ databases">
        <authorList>
            <person name="Kim H.M."/>
            <person name="Jeon C.O."/>
        </authorList>
    </citation>
    <scope>NUCLEOTIDE SEQUENCE [LARGE SCALE GENOMIC DNA]</scope>
    <source>
        <strain evidence="1 2">PeD5</strain>
    </source>
</reference>
<sequence>MKMDRAMISSATKEASERWLSDFPKVSALDRDPRGLPIPQNVTVDPKNGKPVFAVRDAEREIELLYSKKCSVTGTNLDSNDVWFVTTPDLAFVPFGAIQDAPICGEAKEFTLRVCPYFGLSNYTRLTDGQAQAIIPALSATIPSDHRTPTEFVAVQVTGFQVRFTRQGLRYYPSRHYRKIELWSKQIRQRVVEGREVRSAIEEGLRKGLQIPPDQWPAWSRSTLDGSLNGCWPWDQSEEKEQLIQVARSAR</sequence>
<accession>A0A6M1LWD1</accession>
<organism evidence="1 2">
    <name type="scientific">Falsiroseomonas algicola</name>
    <dbReference type="NCBI Taxonomy" id="2716930"/>
    <lineage>
        <taxon>Bacteria</taxon>
        <taxon>Pseudomonadati</taxon>
        <taxon>Pseudomonadota</taxon>
        <taxon>Alphaproteobacteria</taxon>
        <taxon>Acetobacterales</taxon>
        <taxon>Roseomonadaceae</taxon>
        <taxon>Falsiroseomonas</taxon>
    </lineage>
</organism>
<proteinExistence type="predicted"/>
<dbReference type="AlphaFoldDB" id="A0A6M1LWD1"/>
<protein>
    <submittedName>
        <fullName evidence="1">Uncharacterized protein</fullName>
    </submittedName>
</protein>
<dbReference type="Proteomes" id="UP000475385">
    <property type="component" value="Unassembled WGS sequence"/>
</dbReference>
<evidence type="ECO:0000313" key="2">
    <source>
        <dbReference type="Proteomes" id="UP000475385"/>
    </source>
</evidence>
<dbReference type="EMBL" id="JAAIKB010000032">
    <property type="protein sequence ID" value="NGM24329.1"/>
    <property type="molecule type" value="Genomic_DNA"/>
</dbReference>